<dbReference type="GO" id="GO:0005737">
    <property type="term" value="C:cytoplasm"/>
    <property type="evidence" value="ECO:0007669"/>
    <property type="project" value="TreeGrafter"/>
</dbReference>
<dbReference type="Pfam" id="PF01266">
    <property type="entry name" value="DAO"/>
    <property type="match status" value="1"/>
</dbReference>
<evidence type="ECO:0000256" key="1">
    <source>
        <dbReference type="SAM" id="MobiDB-lite"/>
    </source>
</evidence>
<accession>A0A975YKB0</accession>
<organism evidence="3 4">
    <name type="scientific">Elioraea tepida</name>
    <dbReference type="NCBI Taxonomy" id="2843330"/>
    <lineage>
        <taxon>Bacteria</taxon>
        <taxon>Pseudomonadati</taxon>
        <taxon>Pseudomonadota</taxon>
        <taxon>Alphaproteobacteria</taxon>
        <taxon>Acetobacterales</taxon>
        <taxon>Elioraeaceae</taxon>
        <taxon>Elioraea</taxon>
    </lineage>
</organism>
<sequence>MTDNRNEMPPSLWAATAPPPPETVPLEGEVRADLCVIGAGYTGLSAALAAAERGARVVVLEAAEIGWGASGRNNGQVIPTLSRMDPDEIAARGGAKGEAFVALIRDSASLVFDLIRRHGIEAEAVQNGWVQPAHRASRMKLAEKRVEAWARRGAPVELLDRDAIRRITGTDHWFGGWVNRTGGRINPLGFARGLARAVIAAGGTIHTRTAAEGIDRAGGRWVVRTPRGSVAAERVILATNAYSTDLWPGFREEVIPVRSYQMATAPLSDNVRRTILPEGHALSDTRGDLYFFRFDANGRLITGGALMLSFDWEHRIRERIARRCEQVFPQLGRPSFDYVWWGYVGMTADRAPHVHELAPGVTGWNGCNGRGVALATAIGRELGRQATGTPWREIPLPLSPLKPIPAYGVARRLAPAAILVRRWQDRRD</sequence>
<reference evidence="3" key="1">
    <citation type="submission" date="2021-06" db="EMBL/GenBank/DDBJ databases">
        <title>Elioraea tepida, sp. nov., a moderately thermophilic aerobic anoxygenic phototrophic bacterium isolated from an alkaline siliceous hot spring mat community in Yellowstone National Park, WY, USA.</title>
        <authorList>
            <person name="Saini M.K."/>
            <person name="Yoshida S."/>
            <person name="Sebastian A."/>
            <person name="Hirose S."/>
            <person name="Hara E."/>
            <person name="Tamaki H."/>
            <person name="Soulier N.T."/>
            <person name="Albert I."/>
            <person name="Hanada S."/>
            <person name="Bryant D.A."/>
            <person name="Tank M."/>
        </authorList>
    </citation>
    <scope>NUCLEOTIDE SEQUENCE</scope>
    <source>
        <strain evidence="3">MS-P2</strain>
    </source>
</reference>
<evidence type="ECO:0000313" key="4">
    <source>
        <dbReference type="Proteomes" id="UP000694001"/>
    </source>
</evidence>
<gene>
    <name evidence="3" type="ORF">KO353_03295</name>
</gene>
<name>A0A975YKB0_9PROT</name>
<feature type="region of interest" description="Disordered" evidence="1">
    <location>
        <begin position="1"/>
        <end position="20"/>
    </location>
</feature>
<dbReference type="RefSeq" id="WP_218286338.1">
    <property type="nucleotide sequence ID" value="NZ_CP076448.1"/>
</dbReference>
<dbReference type="Proteomes" id="UP000694001">
    <property type="component" value="Chromosome"/>
</dbReference>
<evidence type="ECO:0000259" key="2">
    <source>
        <dbReference type="Pfam" id="PF01266"/>
    </source>
</evidence>
<dbReference type="PANTHER" id="PTHR13847:SF281">
    <property type="entry name" value="FAD DEPENDENT OXIDOREDUCTASE DOMAIN-CONTAINING PROTEIN"/>
    <property type="match status" value="1"/>
</dbReference>
<protein>
    <submittedName>
        <fullName evidence="3">FAD-binding oxidoreductase</fullName>
    </submittedName>
</protein>
<keyword evidence="4" id="KW-1185">Reference proteome</keyword>
<dbReference type="KEGG" id="elio:KO353_03295"/>
<evidence type="ECO:0000313" key="3">
    <source>
        <dbReference type="EMBL" id="QXM25282.1"/>
    </source>
</evidence>
<dbReference type="PANTHER" id="PTHR13847">
    <property type="entry name" value="SARCOSINE DEHYDROGENASE-RELATED"/>
    <property type="match status" value="1"/>
</dbReference>
<proteinExistence type="predicted"/>
<feature type="domain" description="FAD dependent oxidoreductase" evidence="2">
    <location>
        <begin position="33"/>
        <end position="382"/>
    </location>
</feature>
<dbReference type="InterPro" id="IPR006076">
    <property type="entry name" value="FAD-dep_OxRdtase"/>
</dbReference>
<dbReference type="EMBL" id="CP076448">
    <property type="protein sequence ID" value="QXM25282.1"/>
    <property type="molecule type" value="Genomic_DNA"/>
</dbReference>
<dbReference type="AlphaFoldDB" id="A0A975YKB0"/>